<dbReference type="AlphaFoldDB" id="A0A974BL94"/>
<feature type="transmembrane region" description="Helical" evidence="3">
    <location>
        <begin position="107"/>
        <end position="132"/>
    </location>
</feature>
<dbReference type="RefSeq" id="WP_179238849.1">
    <property type="nucleotide sequence ID" value="NZ_JACBNQ010000017.1"/>
</dbReference>
<evidence type="ECO:0000256" key="3">
    <source>
        <dbReference type="SAM" id="Phobius"/>
    </source>
</evidence>
<feature type="transmembrane region" description="Helical" evidence="3">
    <location>
        <begin position="9"/>
        <end position="26"/>
    </location>
</feature>
<feature type="transmembrane region" description="Helical" evidence="3">
    <location>
        <begin position="73"/>
        <end position="95"/>
    </location>
</feature>
<proteinExistence type="predicted"/>
<dbReference type="InterPro" id="IPR009825">
    <property type="entry name" value="ECF_substrate-spec-like"/>
</dbReference>
<gene>
    <name evidence="4" type="ORF">HZF24_13445</name>
</gene>
<keyword evidence="2 3" id="KW-1133">Transmembrane helix</keyword>
<evidence type="ECO:0000313" key="5">
    <source>
        <dbReference type="Proteomes" id="UP000611629"/>
    </source>
</evidence>
<organism evidence="4 5">
    <name type="scientific">Sedimentibacter hydroxybenzoicus DSM 7310</name>
    <dbReference type="NCBI Taxonomy" id="1123245"/>
    <lineage>
        <taxon>Bacteria</taxon>
        <taxon>Bacillati</taxon>
        <taxon>Bacillota</taxon>
        <taxon>Tissierellia</taxon>
        <taxon>Sedimentibacter</taxon>
    </lineage>
</organism>
<dbReference type="Pfam" id="PF07155">
    <property type="entry name" value="ECF-ribofla_trS"/>
    <property type="match status" value="1"/>
</dbReference>
<keyword evidence="1 3" id="KW-0812">Transmembrane</keyword>
<sequence>MNDKVIKDMVYTSLFAALICVATFIIKVPSVVTNGYTHLGDGFIFIAVTLLGKKNGAWAGAIGASLADFIGGYSFYALPTFIIKFVMGYIMGTIIEKLPDIKHKRIIGSAVGSLWQIFAYYVVGSLMVGNFISTLVEIPGNTIQSVAGIIVAVAFTGVFKHTPIGKNMLEC</sequence>
<reference evidence="4" key="1">
    <citation type="submission" date="2020-07" db="EMBL/GenBank/DDBJ databases">
        <title>Genomic analysis of a strain of Sedimentibacter Hydroxybenzoicus DSM7310.</title>
        <authorList>
            <person name="Ma S."/>
        </authorList>
    </citation>
    <scope>NUCLEOTIDE SEQUENCE</scope>
    <source>
        <strain evidence="4">DSM 7310</strain>
    </source>
</reference>
<dbReference type="PANTHER" id="PTHR37815:SF3">
    <property type="entry name" value="UPF0397 PROTEIN SPR0429"/>
    <property type="match status" value="1"/>
</dbReference>
<feature type="transmembrane region" description="Helical" evidence="3">
    <location>
        <begin position="138"/>
        <end position="159"/>
    </location>
</feature>
<dbReference type="GO" id="GO:0016020">
    <property type="term" value="C:membrane"/>
    <property type="evidence" value="ECO:0007669"/>
    <property type="project" value="InterPro"/>
</dbReference>
<dbReference type="Proteomes" id="UP000611629">
    <property type="component" value="Unassembled WGS sequence"/>
</dbReference>
<dbReference type="EMBL" id="JACBNQ010000017">
    <property type="protein sequence ID" value="NYB75147.1"/>
    <property type="molecule type" value="Genomic_DNA"/>
</dbReference>
<dbReference type="Gene3D" id="1.10.1760.20">
    <property type="match status" value="1"/>
</dbReference>
<evidence type="ECO:0000256" key="1">
    <source>
        <dbReference type="ARBA" id="ARBA00022692"/>
    </source>
</evidence>
<accession>A0A974BL94</accession>
<protein>
    <submittedName>
        <fullName evidence="4">ECF transporter S component</fullName>
    </submittedName>
</protein>
<evidence type="ECO:0000313" key="4">
    <source>
        <dbReference type="EMBL" id="NYB75147.1"/>
    </source>
</evidence>
<comment type="caution">
    <text evidence="4">The sequence shown here is derived from an EMBL/GenBank/DDBJ whole genome shotgun (WGS) entry which is preliminary data.</text>
</comment>
<dbReference type="PANTHER" id="PTHR37815">
    <property type="entry name" value="UPF0397 PROTEIN BC_2624-RELATED"/>
    <property type="match status" value="1"/>
</dbReference>
<keyword evidence="3" id="KW-0472">Membrane</keyword>
<name>A0A974BL94_SEDHY</name>
<keyword evidence="5" id="KW-1185">Reference proteome</keyword>
<evidence type="ECO:0000256" key="2">
    <source>
        <dbReference type="ARBA" id="ARBA00022989"/>
    </source>
</evidence>